<organism evidence="1 2">
    <name type="scientific">Mycobacterium avium (strain 104)</name>
    <dbReference type="NCBI Taxonomy" id="243243"/>
    <lineage>
        <taxon>Bacteria</taxon>
        <taxon>Bacillati</taxon>
        <taxon>Actinomycetota</taxon>
        <taxon>Actinomycetes</taxon>
        <taxon>Mycobacteriales</taxon>
        <taxon>Mycobacteriaceae</taxon>
        <taxon>Mycobacterium</taxon>
        <taxon>Mycobacterium avium complex (MAC)</taxon>
    </lineage>
</organism>
<evidence type="ECO:0000313" key="1">
    <source>
        <dbReference type="EMBL" id="ABK69072.1"/>
    </source>
</evidence>
<dbReference type="AlphaFoldDB" id="A0A0H3A403"/>
<name>A0A0H3A403_MYCA1</name>
<accession>A0A0H3A403</accession>
<dbReference type="KEGG" id="mav:MAV_5073"/>
<dbReference type="EMBL" id="CP000479">
    <property type="protein sequence ID" value="ABK69072.1"/>
    <property type="molecule type" value="Genomic_DNA"/>
</dbReference>
<gene>
    <name evidence="1" type="ordered locus">MAV_5073</name>
</gene>
<proteinExistence type="predicted"/>
<reference evidence="1 2" key="1">
    <citation type="submission" date="2006-10" db="EMBL/GenBank/DDBJ databases">
        <authorList>
            <person name="Fleischmann R.D."/>
            <person name="Dodson R.J."/>
            <person name="Haft D.H."/>
            <person name="Merkel J.S."/>
            <person name="Nelson W.C."/>
            <person name="Fraser C.M."/>
        </authorList>
    </citation>
    <scope>NUCLEOTIDE SEQUENCE [LARGE SCALE GENOMIC DNA]</scope>
    <source>
        <strain evidence="1 2">104</strain>
    </source>
</reference>
<evidence type="ECO:0000313" key="2">
    <source>
        <dbReference type="Proteomes" id="UP000001574"/>
    </source>
</evidence>
<sequence>MTASSPGTGLMQSTGQTGTQLASVQQFCVITKAIDPDQDSFF</sequence>
<protein>
    <submittedName>
        <fullName evidence="1">Uncharacterized protein</fullName>
    </submittedName>
</protein>
<dbReference type="HOGENOM" id="CLU_3254280_0_0_11"/>
<dbReference type="Proteomes" id="UP000001574">
    <property type="component" value="Chromosome"/>
</dbReference>